<evidence type="ECO:0000256" key="7">
    <source>
        <dbReference type="ARBA" id="ARBA00022962"/>
    </source>
</evidence>
<evidence type="ECO:0000256" key="4">
    <source>
        <dbReference type="ARBA" id="ARBA00022755"/>
    </source>
</evidence>
<keyword evidence="5" id="KW-0378">Hydrolase</keyword>
<dbReference type="GO" id="GO:0005737">
    <property type="term" value="C:cytoplasm"/>
    <property type="evidence" value="ECO:0007669"/>
    <property type="project" value="TreeGrafter"/>
</dbReference>
<dbReference type="EMBL" id="UINC01075788">
    <property type="protein sequence ID" value="SVC14317.1"/>
    <property type="molecule type" value="Genomic_DNA"/>
</dbReference>
<evidence type="ECO:0000256" key="6">
    <source>
        <dbReference type="ARBA" id="ARBA00022840"/>
    </source>
</evidence>
<dbReference type="InterPro" id="IPR029062">
    <property type="entry name" value="Class_I_gatase-like"/>
</dbReference>
<keyword evidence="1" id="KW-0963">Cytoplasm</keyword>
<protein>
    <submittedName>
        <fullName evidence="8">Uncharacterized protein</fullName>
    </submittedName>
</protein>
<dbReference type="GO" id="GO:0006189">
    <property type="term" value="P:'de novo' IMP biosynthetic process"/>
    <property type="evidence" value="ECO:0007669"/>
    <property type="project" value="InterPro"/>
</dbReference>
<evidence type="ECO:0000256" key="1">
    <source>
        <dbReference type="ARBA" id="ARBA00022490"/>
    </source>
</evidence>
<dbReference type="SMART" id="SM01211">
    <property type="entry name" value="GATase_5"/>
    <property type="match status" value="1"/>
</dbReference>
<dbReference type="Pfam" id="PF13507">
    <property type="entry name" value="GATase_5"/>
    <property type="match status" value="1"/>
</dbReference>
<sequence>MRALVLSGYGINCEDETLNAFKTAGINGDIIHVNDLIENPKKLKNFQILTLPGGFSYGDHTGSGNAMAHKIKNNLFEYIVNFIERDKLVLGICNGCQILINLGIVPALEGYKKREVALVENDVPTYQCRWIKLKVINKRGPWFKKINYLYLPVAHQEGKFVADKTIIDKLNKKKLIACKYINQNGLPAKKKFPYNPNGSMEDIAAITNSKGNVLAMMPHPERALYFTQKPNWIDLKVKIDNKSQHKNELYADGYKIFKNVHNYFK</sequence>
<evidence type="ECO:0000313" key="8">
    <source>
        <dbReference type="EMBL" id="SVC14317.1"/>
    </source>
</evidence>
<dbReference type="SUPFAM" id="SSF52317">
    <property type="entry name" value="Class I glutamine amidotransferase-like"/>
    <property type="match status" value="1"/>
</dbReference>
<evidence type="ECO:0000256" key="2">
    <source>
        <dbReference type="ARBA" id="ARBA00022598"/>
    </source>
</evidence>
<keyword evidence="7" id="KW-0315">Glutamine amidotransferase</keyword>
<dbReference type="PANTHER" id="PTHR10099:SF1">
    <property type="entry name" value="PHOSPHORIBOSYLFORMYLGLYCINAMIDINE SYNTHASE"/>
    <property type="match status" value="1"/>
</dbReference>
<keyword evidence="2" id="KW-0436">Ligase</keyword>
<name>A0A382JTL9_9ZZZZ</name>
<keyword evidence="6" id="KW-0067">ATP-binding</keyword>
<dbReference type="GO" id="GO:0016787">
    <property type="term" value="F:hydrolase activity"/>
    <property type="evidence" value="ECO:0007669"/>
    <property type="project" value="UniProtKB-KW"/>
</dbReference>
<keyword evidence="3" id="KW-0547">Nucleotide-binding</keyword>
<dbReference type="PIRSF" id="PIRSF001586">
    <property type="entry name" value="FGAM_synth_I"/>
    <property type="match status" value="1"/>
</dbReference>
<dbReference type="GO" id="GO:0005524">
    <property type="term" value="F:ATP binding"/>
    <property type="evidence" value="ECO:0007669"/>
    <property type="project" value="UniProtKB-KW"/>
</dbReference>
<evidence type="ECO:0000256" key="3">
    <source>
        <dbReference type="ARBA" id="ARBA00022741"/>
    </source>
</evidence>
<accession>A0A382JTL9</accession>
<dbReference type="NCBIfam" id="TIGR01737">
    <property type="entry name" value="FGAM_synth_I"/>
    <property type="match status" value="1"/>
</dbReference>
<gene>
    <name evidence="8" type="ORF">METZ01_LOCUS267171</name>
</gene>
<dbReference type="Gene3D" id="3.40.50.880">
    <property type="match status" value="1"/>
</dbReference>
<proteinExistence type="predicted"/>
<dbReference type="PANTHER" id="PTHR10099">
    <property type="entry name" value="PHOSPHORIBOSYLFORMYLGLYCINAMIDINE SYNTHASE"/>
    <property type="match status" value="1"/>
</dbReference>
<dbReference type="InterPro" id="IPR010075">
    <property type="entry name" value="PRibForGlyAmidine_synth_PurQ"/>
</dbReference>
<dbReference type="GO" id="GO:0004642">
    <property type="term" value="F:phosphoribosylformylglycinamidine synthase activity"/>
    <property type="evidence" value="ECO:0007669"/>
    <property type="project" value="InterPro"/>
</dbReference>
<organism evidence="8">
    <name type="scientific">marine metagenome</name>
    <dbReference type="NCBI Taxonomy" id="408172"/>
    <lineage>
        <taxon>unclassified sequences</taxon>
        <taxon>metagenomes</taxon>
        <taxon>ecological metagenomes</taxon>
    </lineage>
</organism>
<keyword evidence="4" id="KW-0658">Purine biosynthesis</keyword>
<dbReference type="CDD" id="cd01740">
    <property type="entry name" value="GATase1_FGAR_AT"/>
    <property type="match status" value="1"/>
</dbReference>
<dbReference type="AlphaFoldDB" id="A0A382JTL9"/>
<dbReference type="PROSITE" id="PS51273">
    <property type="entry name" value="GATASE_TYPE_1"/>
    <property type="match status" value="1"/>
</dbReference>
<reference evidence="8" key="1">
    <citation type="submission" date="2018-05" db="EMBL/GenBank/DDBJ databases">
        <authorList>
            <person name="Lanie J.A."/>
            <person name="Ng W.-L."/>
            <person name="Kazmierczak K.M."/>
            <person name="Andrzejewski T.M."/>
            <person name="Davidsen T.M."/>
            <person name="Wayne K.J."/>
            <person name="Tettelin H."/>
            <person name="Glass J.I."/>
            <person name="Rusch D."/>
            <person name="Podicherti R."/>
            <person name="Tsui H.-C.T."/>
            <person name="Winkler M.E."/>
        </authorList>
    </citation>
    <scope>NUCLEOTIDE SEQUENCE</scope>
</reference>
<evidence type="ECO:0000256" key="5">
    <source>
        <dbReference type="ARBA" id="ARBA00022801"/>
    </source>
</evidence>